<feature type="domain" description="Amidase" evidence="1">
    <location>
        <begin position="36"/>
        <end position="463"/>
    </location>
</feature>
<gene>
    <name evidence="2" type="ORF">CHH64_16170</name>
</gene>
<evidence type="ECO:0000313" key="2">
    <source>
        <dbReference type="EMBL" id="PAD19968.1"/>
    </source>
</evidence>
<protein>
    <submittedName>
        <fullName evidence="2">Amidase</fullName>
        <ecNumber evidence="2">3.5.1.4</ecNumber>
    </submittedName>
</protein>
<dbReference type="GO" id="GO:0004040">
    <property type="term" value="F:amidase activity"/>
    <property type="evidence" value="ECO:0007669"/>
    <property type="project" value="UniProtKB-EC"/>
</dbReference>
<organism evidence="2 3">
    <name type="scientific">Terribacillus saccharophilus</name>
    <dbReference type="NCBI Taxonomy" id="361277"/>
    <lineage>
        <taxon>Bacteria</taxon>
        <taxon>Bacillati</taxon>
        <taxon>Bacillota</taxon>
        <taxon>Bacilli</taxon>
        <taxon>Bacillales</taxon>
        <taxon>Bacillaceae</taxon>
        <taxon>Terribacillus</taxon>
    </lineage>
</organism>
<dbReference type="InterPro" id="IPR023631">
    <property type="entry name" value="Amidase_dom"/>
</dbReference>
<dbReference type="Proteomes" id="UP000216013">
    <property type="component" value="Unassembled WGS sequence"/>
</dbReference>
<dbReference type="PANTHER" id="PTHR42678:SF34">
    <property type="entry name" value="OS04G0183300 PROTEIN"/>
    <property type="match status" value="1"/>
</dbReference>
<sequence>MLQGRIQSMNIFTIKEMTIASLQADLASGNTTSVHLVQTYLERIAAADSKEGGTNSVLEINPDALFIAEQMDMERREEKMRGPLHGLPILIKDNIDTADGMHTSAGTFILANNFATQDAYIVRQLREAGAIILGKVNMTEWANFMSEPMPNGFSGRGGQVRNPYGSFDVGGSSSGTGASIANNLAVVGIGTETSGSILSPSSSNSLVGIKPTVGLVSRSGIIPIAHSQDTAGPMTRTVQDAALLLQVIAGRDEADPATLSAPSLPDYTTSLQKDGLNGKRLGIDKQTLDSLTPEKRELMEKAFTALREQGAELIEVKVPEITRESSVLYHEFKHGVNRYLRTVSPHLPAHTLKEVIEWNRINTETALLHGQDILEEAEKTYGTLKQTDYLQDRLADIRESRTEGIDRVIAGAELNAIIFPSYYGCDIAAKAGYPSITVPAGYTEAGEPFGITFTAGAFEESTLIEIGYSYECATKHRKAPK</sequence>
<name>A0A268A776_9BACI</name>
<evidence type="ECO:0000313" key="3">
    <source>
        <dbReference type="Proteomes" id="UP000216013"/>
    </source>
</evidence>
<proteinExistence type="predicted"/>
<reference evidence="2 3" key="1">
    <citation type="submission" date="2017-07" db="EMBL/GenBank/DDBJ databases">
        <title>Isolation and whole genome analysis of endospore-forming bacteria from heroin.</title>
        <authorList>
            <person name="Kalinowski J."/>
            <person name="Ahrens B."/>
            <person name="Al-Dilaimi A."/>
            <person name="Winkler A."/>
            <person name="Wibberg D."/>
            <person name="Schleenbecker U."/>
            <person name="Ruckert C."/>
            <person name="Wolfel R."/>
            <person name="Grass G."/>
        </authorList>
    </citation>
    <scope>NUCLEOTIDE SEQUENCE [LARGE SCALE GENOMIC DNA]</scope>
    <source>
        <strain evidence="2 3">7528</strain>
    </source>
</reference>
<evidence type="ECO:0000259" key="1">
    <source>
        <dbReference type="Pfam" id="PF01425"/>
    </source>
</evidence>
<dbReference type="NCBIfam" id="NF005300">
    <property type="entry name" value="PRK06828.1"/>
    <property type="match status" value="1"/>
</dbReference>
<dbReference type="PANTHER" id="PTHR42678">
    <property type="entry name" value="AMIDASE"/>
    <property type="match status" value="1"/>
</dbReference>
<dbReference type="AlphaFoldDB" id="A0A268A776"/>
<dbReference type="Gene3D" id="3.90.1300.10">
    <property type="entry name" value="Amidase signature (AS) domain"/>
    <property type="match status" value="1"/>
</dbReference>
<dbReference type="EC" id="3.5.1.4" evidence="2"/>
<keyword evidence="2" id="KW-0378">Hydrolase</keyword>
<dbReference type="Pfam" id="PF01425">
    <property type="entry name" value="Amidase"/>
    <property type="match status" value="1"/>
</dbReference>
<dbReference type="EMBL" id="NPBV01000027">
    <property type="protein sequence ID" value="PAD19968.1"/>
    <property type="molecule type" value="Genomic_DNA"/>
</dbReference>
<comment type="caution">
    <text evidence="2">The sequence shown here is derived from an EMBL/GenBank/DDBJ whole genome shotgun (WGS) entry which is preliminary data.</text>
</comment>
<dbReference type="SUPFAM" id="SSF75304">
    <property type="entry name" value="Amidase signature (AS) enzymes"/>
    <property type="match status" value="1"/>
</dbReference>
<accession>A0A268A776</accession>
<dbReference type="InterPro" id="IPR036928">
    <property type="entry name" value="AS_sf"/>
</dbReference>